<evidence type="ECO:0000313" key="1">
    <source>
        <dbReference type="EMBL" id="KAK3887127.1"/>
    </source>
</evidence>
<dbReference type="EMBL" id="JAWQEG010000647">
    <property type="protein sequence ID" value="KAK3887127.1"/>
    <property type="molecule type" value="Genomic_DNA"/>
</dbReference>
<dbReference type="Proteomes" id="UP001286313">
    <property type="component" value="Unassembled WGS sequence"/>
</dbReference>
<evidence type="ECO:0000313" key="2">
    <source>
        <dbReference type="EMBL" id="KAK3887130.1"/>
    </source>
</evidence>
<accession>A0AAE1G6R7</accession>
<keyword evidence="3" id="KW-1185">Reference proteome</keyword>
<name>A0AAE1G6R7_PETCI</name>
<dbReference type="AlphaFoldDB" id="A0AAE1G6R7"/>
<sequence length="109" mass="12816">MSEKKACIAILLAIATYTPVKRKKRVWMKEWYKKKCKLSHDCLLNEVITSPQDYKNFLRMDHDTFTHLLTMVRPLIEKKDTQLRDAIPPSERLTSTLRFLATGDSFEDL</sequence>
<proteinExistence type="predicted"/>
<dbReference type="EMBL" id="JAWQEG010000647">
    <property type="protein sequence ID" value="KAK3887130.1"/>
    <property type="molecule type" value="Genomic_DNA"/>
</dbReference>
<protein>
    <submittedName>
        <fullName evidence="2">Uncharacterized protein</fullName>
    </submittedName>
</protein>
<gene>
    <name evidence="1" type="ORF">Pcinc_008717</name>
    <name evidence="2" type="ORF">Pcinc_008720</name>
</gene>
<reference evidence="2" key="1">
    <citation type="submission" date="2023-10" db="EMBL/GenBank/DDBJ databases">
        <title>Genome assemblies of two species of porcelain crab, Petrolisthes cinctipes and Petrolisthes manimaculis (Anomura: Porcellanidae).</title>
        <authorList>
            <person name="Angst P."/>
        </authorList>
    </citation>
    <scope>NUCLEOTIDE SEQUENCE</scope>
    <source>
        <strain evidence="2">PB745_01</strain>
        <tissue evidence="2">Gill</tissue>
    </source>
</reference>
<comment type="caution">
    <text evidence="2">The sequence shown here is derived from an EMBL/GenBank/DDBJ whole genome shotgun (WGS) entry which is preliminary data.</text>
</comment>
<evidence type="ECO:0000313" key="3">
    <source>
        <dbReference type="Proteomes" id="UP001286313"/>
    </source>
</evidence>
<organism evidence="2 3">
    <name type="scientific">Petrolisthes cinctipes</name>
    <name type="common">Flat porcelain crab</name>
    <dbReference type="NCBI Taxonomy" id="88211"/>
    <lineage>
        <taxon>Eukaryota</taxon>
        <taxon>Metazoa</taxon>
        <taxon>Ecdysozoa</taxon>
        <taxon>Arthropoda</taxon>
        <taxon>Crustacea</taxon>
        <taxon>Multicrustacea</taxon>
        <taxon>Malacostraca</taxon>
        <taxon>Eumalacostraca</taxon>
        <taxon>Eucarida</taxon>
        <taxon>Decapoda</taxon>
        <taxon>Pleocyemata</taxon>
        <taxon>Anomura</taxon>
        <taxon>Galatheoidea</taxon>
        <taxon>Porcellanidae</taxon>
        <taxon>Petrolisthes</taxon>
    </lineage>
</organism>